<feature type="region of interest" description="Disordered" evidence="1">
    <location>
        <begin position="279"/>
        <end position="309"/>
    </location>
</feature>
<evidence type="ECO:0000256" key="1">
    <source>
        <dbReference type="SAM" id="MobiDB-lite"/>
    </source>
</evidence>
<dbReference type="PANTHER" id="PTHR48148:SF3">
    <property type="entry name" value="KERATINOCYTE PROLINE-RICH PROTEIN"/>
    <property type="match status" value="1"/>
</dbReference>
<reference evidence="2 3" key="1">
    <citation type="journal article" date="2024" name="Science">
        <title>Giant polyketide synthase enzymes in the biosynthesis of giant marine polyether toxins.</title>
        <authorList>
            <person name="Fallon T.R."/>
            <person name="Shende V.V."/>
            <person name="Wierzbicki I.H."/>
            <person name="Pendleton A.L."/>
            <person name="Watervoot N.F."/>
            <person name="Auber R.P."/>
            <person name="Gonzalez D.J."/>
            <person name="Wisecaver J.H."/>
            <person name="Moore B.S."/>
        </authorList>
    </citation>
    <scope>NUCLEOTIDE SEQUENCE [LARGE SCALE GENOMIC DNA]</scope>
    <source>
        <strain evidence="2 3">12B1</strain>
    </source>
</reference>
<organism evidence="2 3">
    <name type="scientific">Prymnesium parvum</name>
    <name type="common">Toxic golden alga</name>
    <dbReference type="NCBI Taxonomy" id="97485"/>
    <lineage>
        <taxon>Eukaryota</taxon>
        <taxon>Haptista</taxon>
        <taxon>Haptophyta</taxon>
        <taxon>Prymnesiophyceae</taxon>
        <taxon>Prymnesiales</taxon>
        <taxon>Prymnesiaceae</taxon>
        <taxon>Prymnesium</taxon>
    </lineage>
</organism>
<protein>
    <submittedName>
        <fullName evidence="2">Uncharacterized protein</fullName>
    </submittedName>
</protein>
<accession>A0AB34JM37</accession>
<proteinExistence type="predicted"/>
<name>A0AB34JM37_PRYPA</name>
<evidence type="ECO:0000313" key="3">
    <source>
        <dbReference type="Proteomes" id="UP001515480"/>
    </source>
</evidence>
<dbReference type="EMBL" id="JBGBPQ010000006">
    <property type="protein sequence ID" value="KAL1523125.1"/>
    <property type="molecule type" value="Genomic_DNA"/>
</dbReference>
<comment type="caution">
    <text evidence="2">The sequence shown here is derived from an EMBL/GenBank/DDBJ whole genome shotgun (WGS) entry which is preliminary data.</text>
</comment>
<feature type="region of interest" description="Disordered" evidence="1">
    <location>
        <begin position="752"/>
        <end position="860"/>
    </location>
</feature>
<feature type="compositionally biased region" description="Pro residues" evidence="1">
    <location>
        <begin position="754"/>
        <end position="851"/>
    </location>
</feature>
<dbReference type="Proteomes" id="UP001515480">
    <property type="component" value="Unassembled WGS sequence"/>
</dbReference>
<evidence type="ECO:0000313" key="2">
    <source>
        <dbReference type="EMBL" id="KAL1523125.1"/>
    </source>
</evidence>
<dbReference type="PRINTS" id="PR01217">
    <property type="entry name" value="PRICHEXTENSN"/>
</dbReference>
<feature type="compositionally biased region" description="Polar residues" evidence="1">
    <location>
        <begin position="298"/>
        <end position="309"/>
    </location>
</feature>
<sequence>MALVQQPPPVPSGGRLASTERIDEYGVVDDLDESDQFDNAVRTAEERGTSRAVPTGGDYFKSRQAAMAELMGTSERAPVVESRRLYIGASEFVVRLSSLEVKTAFTPQSDMQLQLLVQGRHVHEAILPFDGDSRRTVSVPFQWDPPLEFACLPNSNALGQPIVFILSVAQHNAAHDASLGQSRVLGYGTIDLSRLTADLVDSRVPIVRPGPTLPYGSSTEVELGEVICSVMSVSANVGLQPTAGYSKLGRPVSAGFQRPVSATSRQGWSNCSCQRPASAAPMRSVPSGVQRPHLLGSRPTSAVTSSRPFSASSARGSVYRAPGCKRSASSFHGFHGGSSILTANTFGEEVRAISKSTPPGFQYQAIPDECLSVTTSAPSQRGFHMSGALGAAARFHSGISSAPKLSVCGVEPLNSHQVAEGFWSFWRQKQLPEGLPRVGELVVMAEVRHGHQTGMTTKHEANKYQTYLEKLRSIVSRVVGDAAVVIVVPGDATQWQTPHGPRLGAFELQLFFKEQGMLKSELLHSKLATRKWPSTAKIEAALLRQVHTIRMHPVVICTDGSARPVLPLPKMGLLKGYRNSKDSGSTISLTNEENWISARLPRGCEDCYVQVPATGDYVQYLAPLGTTAAMNHSPDGAFDATIILDSKPRQFKLPIVTEVSGSKGRRLADMNVTFKLLGRKTAACSLHDTVSVKTDNKGEAVIMWTGHVEHLELLEGTIGSGGSRVVDTWPSWSADQGAVTLPQCIVQLNRPAPKAAPAPAPPAPAPAPPPAPAPAPPPKPAPAPAPPPKPAPAPAPAPAPKPAPAPAPPPKPAPAPAPPPKPAPAPAPPPKPAPAPAPPPKPAPPPPPPPDDMGDSGEWD</sequence>
<dbReference type="PANTHER" id="PTHR48148">
    <property type="entry name" value="KERATINOCYTE PROLINE-RICH PROTEIN"/>
    <property type="match status" value="1"/>
</dbReference>
<keyword evidence="3" id="KW-1185">Reference proteome</keyword>
<gene>
    <name evidence="2" type="ORF">AB1Y20_018081</name>
</gene>
<dbReference type="AlphaFoldDB" id="A0AB34JM37"/>